<dbReference type="PATRIC" id="fig|1619013.3.peg.490"/>
<dbReference type="AlphaFoldDB" id="A0A0G0QRB6"/>
<comment type="cofactor">
    <cofactor evidence="4">
        <name>Zn(2+)</name>
        <dbReference type="ChEBI" id="CHEBI:29105"/>
    </cofactor>
    <text evidence="4">Binds 1 zinc ion per subunit.</text>
</comment>
<dbReference type="NCBIfam" id="TIGR00430">
    <property type="entry name" value="Q_tRNA_tgt"/>
    <property type="match status" value="1"/>
</dbReference>
<dbReference type="InterPro" id="IPR036511">
    <property type="entry name" value="TGT-like_sf"/>
</dbReference>
<feature type="binding site" evidence="4">
    <location>
        <position position="357"/>
    </location>
    <ligand>
        <name>Zn(2+)</name>
        <dbReference type="ChEBI" id="CHEBI:29105"/>
    </ligand>
</feature>
<dbReference type="HAMAP" id="MF_00168">
    <property type="entry name" value="Q_tRNA_Tgt"/>
    <property type="match status" value="1"/>
</dbReference>
<feature type="binding site" evidence="4">
    <location>
        <position position="328"/>
    </location>
    <ligand>
        <name>Zn(2+)</name>
        <dbReference type="ChEBI" id="CHEBI:29105"/>
    </ligand>
</feature>
<feature type="active site" description="Proton acceptor" evidence="4">
    <location>
        <position position="92"/>
    </location>
</feature>
<accession>A0A0G0QRB6</accession>
<name>A0A0G0QRB6_9BACT</name>
<evidence type="ECO:0000259" key="5">
    <source>
        <dbReference type="Pfam" id="PF01702"/>
    </source>
</evidence>
<gene>
    <name evidence="4" type="primary">tgt</name>
    <name evidence="6" type="ORF">UT41_C0001G0474</name>
</gene>
<proteinExistence type="inferred from homology"/>
<feature type="region of interest" description="RNA binding" evidence="4">
    <location>
        <begin position="269"/>
        <end position="275"/>
    </location>
</feature>
<comment type="caution">
    <text evidence="4">Lacks conserved residue(s) required for the propagation of feature annotation.</text>
</comment>
<comment type="catalytic activity">
    <reaction evidence="4">
        <text>7-aminomethyl-7-carbaguanine + guanosine(34) in tRNA = 7-aminomethyl-7-carbaguanosine(34) in tRNA + guanine</text>
        <dbReference type="Rhea" id="RHEA:24104"/>
        <dbReference type="Rhea" id="RHEA-COMP:10341"/>
        <dbReference type="Rhea" id="RHEA-COMP:10342"/>
        <dbReference type="ChEBI" id="CHEBI:16235"/>
        <dbReference type="ChEBI" id="CHEBI:58703"/>
        <dbReference type="ChEBI" id="CHEBI:74269"/>
        <dbReference type="ChEBI" id="CHEBI:82833"/>
        <dbReference type="EC" id="2.4.2.29"/>
    </reaction>
</comment>
<dbReference type="UniPathway" id="UPA00392"/>
<keyword evidence="4" id="KW-0671">Queuosine biosynthesis</keyword>
<feature type="active site" description="Nucleophile" evidence="4">
    <location>
        <position position="288"/>
    </location>
</feature>
<dbReference type="PANTHER" id="PTHR46499">
    <property type="entry name" value="QUEUINE TRNA-RIBOSYLTRANSFERASE"/>
    <property type="match status" value="1"/>
</dbReference>
<evidence type="ECO:0000256" key="1">
    <source>
        <dbReference type="ARBA" id="ARBA00022676"/>
    </source>
</evidence>
<dbReference type="Pfam" id="PF01702">
    <property type="entry name" value="TGT"/>
    <property type="match status" value="1"/>
</dbReference>
<dbReference type="GO" id="GO:0008616">
    <property type="term" value="P:tRNA queuosine(34) biosynthetic process"/>
    <property type="evidence" value="ECO:0007669"/>
    <property type="project" value="UniProtKB-UniRule"/>
</dbReference>
<dbReference type="SUPFAM" id="SSF51713">
    <property type="entry name" value="tRNA-guanine transglycosylase"/>
    <property type="match status" value="1"/>
</dbReference>
<feature type="binding site" evidence="4">
    <location>
        <position position="239"/>
    </location>
    <ligand>
        <name>substrate</name>
    </ligand>
</feature>
<sequence length="378" mass="42278">MIEFKIKKRSTKSRARLGLLKTPHGTVETPAYVSVATQGVIKTLTSEEVEATGAQLLIANTYHLHIRPGEAVLKKHGGLHKFMNWKRPIMTDSGGFQVFSLGFGRDFQTGKIMKQESDSVIELGQQPKLLKITPEGVMFRSYHDGSEMFLGPKESIKIQEQIGADIIFAFDECTSPMADHAYTKKSLEHTNDWAKVCLKTKKTDQALYGIVQGGKFKDLRTESAKFIGGLPFDGFGIGGEFGADKSMMTGMLDIVTNELPENKPRHLLGIGHLDDIIPIMKSGIDTFDCIAPTHYARHGMAFTSKGRLDLKKKAFLTDKKPLDPKCSCFVCQNYSKGYITHLLKANEITPLKLLTFHNMYFFHGFVKKVREEIKKGKL</sequence>
<dbReference type="GO" id="GO:0005737">
    <property type="term" value="C:cytoplasm"/>
    <property type="evidence" value="ECO:0007669"/>
    <property type="project" value="TreeGrafter"/>
</dbReference>
<dbReference type="GO" id="GO:0008479">
    <property type="term" value="F:tRNA-guanosine(34) queuine transglycosylase activity"/>
    <property type="evidence" value="ECO:0007669"/>
    <property type="project" value="UniProtKB-UniRule"/>
</dbReference>
<dbReference type="GO" id="GO:0046872">
    <property type="term" value="F:metal ion binding"/>
    <property type="evidence" value="ECO:0007669"/>
    <property type="project" value="UniProtKB-KW"/>
</dbReference>
<dbReference type="EMBL" id="LBWR01000001">
    <property type="protein sequence ID" value="KKR12930.1"/>
    <property type="molecule type" value="Genomic_DNA"/>
</dbReference>
<keyword evidence="2 4" id="KW-0808">Transferase</keyword>
<dbReference type="EC" id="2.4.2.29" evidence="4"/>
<dbReference type="NCBIfam" id="TIGR00449">
    <property type="entry name" value="tgt_general"/>
    <property type="match status" value="1"/>
</dbReference>
<comment type="similarity">
    <text evidence="4">Belongs to the queuine tRNA-ribosyltransferase family.</text>
</comment>
<dbReference type="InterPro" id="IPR002616">
    <property type="entry name" value="tRNA_ribo_trans-like"/>
</dbReference>
<keyword evidence="4" id="KW-0862">Zinc</keyword>
<evidence type="ECO:0000313" key="7">
    <source>
        <dbReference type="Proteomes" id="UP000034665"/>
    </source>
</evidence>
<evidence type="ECO:0000256" key="3">
    <source>
        <dbReference type="ARBA" id="ARBA00022694"/>
    </source>
</evidence>
<dbReference type="PANTHER" id="PTHR46499:SF1">
    <property type="entry name" value="QUEUINE TRNA-RIBOSYLTRANSFERASE"/>
    <property type="match status" value="1"/>
</dbReference>
<keyword evidence="4" id="KW-0479">Metal-binding</keyword>
<feature type="binding site" evidence="4">
    <location>
        <begin position="92"/>
        <end position="96"/>
    </location>
    <ligand>
        <name>substrate</name>
    </ligand>
</feature>
<dbReference type="InterPro" id="IPR050076">
    <property type="entry name" value="ArchSynthase1/Queuine_TRR"/>
</dbReference>
<feature type="domain" description="tRNA-guanine(15) transglycosylase-like" evidence="5">
    <location>
        <begin position="14"/>
        <end position="378"/>
    </location>
</feature>
<protein>
    <recommendedName>
        <fullName evidence="4">Queuine tRNA-ribosyltransferase</fullName>
        <ecNumber evidence="4">2.4.2.29</ecNumber>
    </recommendedName>
    <alternativeName>
        <fullName evidence="4">Guanine insertion enzyme</fullName>
    </alternativeName>
    <alternativeName>
        <fullName evidence="4">tRNA-guanine transglycosylase</fullName>
    </alternativeName>
</protein>
<feature type="binding site" evidence="4">
    <location>
        <position position="212"/>
    </location>
    <ligand>
        <name>substrate</name>
    </ligand>
</feature>
<dbReference type="STRING" id="1619013.UT41_C0001G0474"/>
<comment type="function">
    <text evidence="4">Catalyzes the base-exchange of a guanine (G) residue with the queuine precursor 7-aminomethyl-7-deazaguanine (PreQ1) at position 34 (anticodon wobble position) in tRNAs with GU(N) anticodons (tRNA-Asp, -Asn, -His and -Tyr). Catalysis occurs through a double-displacement mechanism. The nucleophile active site attacks the C1' of nucleotide 34 to detach the guanine base from the RNA, forming a covalent enzyme-RNA intermediate. The proton acceptor active site deprotonates the incoming PreQ1, allowing a nucleophilic attack on the C1' of the ribose to form the product. After dissociation, two additional enzymatic reactions on the tRNA convert PreQ1 to queuine (Q), resulting in the hypermodified nucleoside queuosine (7-(((4,5-cis-dihydroxy-2-cyclopenten-1-yl)amino)methyl)-7-deazaguanosine).</text>
</comment>
<evidence type="ECO:0000256" key="2">
    <source>
        <dbReference type="ARBA" id="ARBA00022679"/>
    </source>
</evidence>
<organism evidence="6 7">
    <name type="scientific">Candidatus Wolfebacteria bacterium GW2011_GWC2_39_22</name>
    <dbReference type="NCBI Taxonomy" id="1619013"/>
    <lineage>
        <taxon>Bacteria</taxon>
        <taxon>Candidatus Wolfeibacteriota</taxon>
    </lineage>
</organism>
<keyword evidence="3 4" id="KW-0819">tRNA processing</keyword>
<dbReference type="Gene3D" id="3.20.20.105">
    <property type="entry name" value="Queuine tRNA-ribosyltransferase-like"/>
    <property type="match status" value="1"/>
</dbReference>
<comment type="caution">
    <text evidence="6">The sequence shown here is derived from an EMBL/GenBank/DDBJ whole genome shotgun (WGS) entry which is preliminary data.</text>
</comment>
<comment type="subunit">
    <text evidence="4">Homodimer. Within each dimer, one monomer is responsible for RNA recognition and catalysis, while the other monomer binds to the replacement base PreQ1.</text>
</comment>
<dbReference type="Proteomes" id="UP000034665">
    <property type="component" value="Unassembled WGS sequence"/>
</dbReference>
<evidence type="ECO:0000256" key="4">
    <source>
        <dbReference type="HAMAP-Rule" id="MF_00168"/>
    </source>
</evidence>
<keyword evidence="1 4" id="KW-0328">Glycosyltransferase</keyword>
<evidence type="ECO:0000313" key="6">
    <source>
        <dbReference type="EMBL" id="KKR12930.1"/>
    </source>
</evidence>
<comment type="pathway">
    <text evidence="4">tRNA modification; tRNA-queuosine biosynthesis.</text>
</comment>
<reference evidence="6 7" key="1">
    <citation type="journal article" date="2015" name="Nature">
        <title>rRNA introns, odd ribosomes, and small enigmatic genomes across a large radiation of phyla.</title>
        <authorList>
            <person name="Brown C.T."/>
            <person name="Hug L.A."/>
            <person name="Thomas B.C."/>
            <person name="Sharon I."/>
            <person name="Castelle C.J."/>
            <person name="Singh A."/>
            <person name="Wilkins M.J."/>
            <person name="Williams K.H."/>
            <person name="Banfield J.F."/>
        </authorList>
    </citation>
    <scope>NUCLEOTIDE SEQUENCE [LARGE SCALE GENOMIC DNA]</scope>
</reference>
<feature type="binding site" evidence="4">
    <location>
        <position position="331"/>
    </location>
    <ligand>
        <name>Zn(2+)</name>
        <dbReference type="ChEBI" id="CHEBI:29105"/>
    </ligand>
</feature>
<feature type="binding site" evidence="4">
    <location>
        <position position="326"/>
    </location>
    <ligand>
        <name>Zn(2+)</name>
        <dbReference type="ChEBI" id="CHEBI:29105"/>
    </ligand>
</feature>
<feature type="binding site" evidence="4">
    <location>
        <position position="171"/>
    </location>
    <ligand>
        <name>substrate</name>
    </ligand>
</feature>
<dbReference type="InterPro" id="IPR004803">
    <property type="entry name" value="TGT"/>
</dbReference>